<dbReference type="SUPFAM" id="SSF52402">
    <property type="entry name" value="Adenine nucleotide alpha hydrolases-like"/>
    <property type="match status" value="2"/>
</dbReference>
<dbReference type="Pfam" id="PF00582">
    <property type="entry name" value="Usp"/>
    <property type="match status" value="2"/>
</dbReference>
<dbReference type="RefSeq" id="WP_073457832.1">
    <property type="nucleotide sequence ID" value="NZ_CALGVN010000060.1"/>
</dbReference>
<comment type="similarity">
    <text evidence="1">Belongs to the universal stress protein A family.</text>
</comment>
<proteinExistence type="inferred from homology"/>
<evidence type="ECO:0000256" key="3">
    <source>
        <dbReference type="ARBA" id="ARBA00022840"/>
    </source>
</evidence>
<gene>
    <name evidence="5" type="ORF">SAMN05443637_111121</name>
</gene>
<dbReference type="InterPro" id="IPR006015">
    <property type="entry name" value="Universal_stress_UspA"/>
</dbReference>
<accession>A0A1M6V0G8</accession>
<evidence type="ECO:0000313" key="5">
    <source>
        <dbReference type="EMBL" id="SHK74930.1"/>
    </source>
</evidence>
<dbReference type="EMBL" id="FRAP01000011">
    <property type="protein sequence ID" value="SHK74930.1"/>
    <property type="molecule type" value="Genomic_DNA"/>
</dbReference>
<dbReference type="PANTHER" id="PTHR46268:SF27">
    <property type="entry name" value="UNIVERSAL STRESS PROTEIN RV2623"/>
    <property type="match status" value="1"/>
</dbReference>
<name>A0A1M6V0G8_PSETH</name>
<dbReference type="STRING" id="1848.SAMN05443637_111121"/>
<dbReference type="PRINTS" id="PR01438">
    <property type="entry name" value="UNVRSLSTRESS"/>
</dbReference>
<dbReference type="InterPro" id="IPR014729">
    <property type="entry name" value="Rossmann-like_a/b/a_fold"/>
</dbReference>
<evidence type="ECO:0000259" key="4">
    <source>
        <dbReference type="Pfam" id="PF00582"/>
    </source>
</evidence>
<dbReference type="GO" id="GO:0005524">
    <property type="term" value="F:ATP binding"/>
    <property type="evidence" value="ECO:0007669"/>
    <property type="project" value="UniProtKB-KW"/>
</dbReference>
<reference evidence="5 6" key="1">
    <citation type="submission" date="2016-11" db="EMBL/GenBank/DDBJ databases">
        <authorList>
            <person name="Jaros S."/>
            <person name="Januszkiewicz K."/>
            <person name="Wedrychowicz H."/>
        </authorList>
    </citation>
    <scope>NUCLEOTIDE SEQUENCE [LARGE SCALE GENOMIC DNA]</scope>
    <source>
        <strain evidence="5 6">DSM 43832</strain>
    </source>
</reference>
<keyword evidence="2" id="KW-0547">Nucleotide-binding</keyword>
<protein>
    <submittedName>
        <fullName evidence="5">Nucleotide-binding universal stress protein, UspA family</fullName>
    </submittedName>
</protein>
<dbReference type="Proteomes" id="UP000184363">
    <property type="component" value="Unassembled WGS sequence"/>
</dbReference>
<keyword evidence="3" id="KW-0067">ATP-binding</keyword>
<dbReference type="InterPro" id="IPR006016">
    <property type="entry name" value="UspA"/>
</dbReference>
<dbReference type="PANTHER" id="PTHR46268">
    <property type="entry name" value="STRESS RESPONSE PROTEIN NHAX"/>
    <property type="match status" value="1"/>
</dbReference>
<evidence type="ECO:0000313" key="6">
    <source>
        <dbReference type="Proteomes" id="UP000184363"/>
    </source>
</evidence>
<sequence>MSAETAGRKIVVGVDGSPGALRAVRWAARAAVRRKADLHLVAAVLWAEERLPGLPAIGRDRTGDVLKKLAEAALDTADAVATVAAPEVTTVRREIVGFPAAVLRKEAEGAELLVVGDRGRGRLASLIAGSVAVAVVAHAPCPVVVVRGEIDQKKGDDTEPVDGPVVVGIDGTPRSEAALKFAFEEASARQAPLVAVHTWSDALNDPYLAPMIDWDVVETEEELQLAERLAGWGEKYPDVPVERLVTRGRAASVLLDRSKGAQLVVVGSRGHGEFAGLLLDSVSNALIHGASCPVAIVRNTEES</sequence>
<evidence type="ECO:0000256" key="2">
    <source>
        <dbReference type="ARBA" id="ARBA00022741"/>
    </source>
</evidence>
<feature type="domain" description="UspA" evidence="4">
    <location>
        <begin position="8"/>
        <end position="147"/>
    </location>
</feature>
<evidence type="ECO:0000256" key="1">
    <source>
        <dbReference type="ARBA" id="ARBA00008791"/>
    </source>
</evidence>
<feature type="domain" description="UspA" evidence="4">
    <location>
        <begin position="164"/>
        <end position="298"/>
    </location>
</feature>
<dbReference type="Gene3D" id="3.40.50.620">
    <property type="entry name" value="HUPs"/>
    <property type="match status" value="2"/>
</dbReference>
<dbReference type="OrthoDB" id="3569526at2"/>
<keyword evidence="6" id="KW-1185">Reference proteome</keyword>
<dbReference type="AlphaFoldDB" id="A0A1M6V0G8"/>
<organism evidence="5 6">
    <name type="scientific">Pseudonocardia thermophila</name>
    <dbReference type="NCBI Taxonomy" id="1848"/>
    <lineage>
        <taxon>Bacteria</taxon>
        <taxon>Bacillati</taxon>
        <taxon>Actinomycetota</taxon>
        <taxon>Actinomycetes</taxon>
        <taxon>Pseudonocardiales</taxon>
        <taxon>Pseudonocardiaceae</taxon>
        <taxon>Pseudonocardia</taxon>
    </lineage>
</organism>